<reference evidence="2 3" key="1">
    <citation type="submission" date="2019-04" db="EMBL/GenBank/DDBJ databases">
        <title>Microbes associate with the intestines of laboratory mice.</title>
        <authorList>
            <person name="Navarre W."/>
            <person name="Wong E."/>
            <person name="Huang K.C."/>
            <person name="Tropini C."/>
            <person name="Ng K."/>
            <person name="Yu B."/>
        </authorList>
    </citation>
    <scope>NUCLEOTIDE SEQUENCE [LARGE SCALE GENOMIC DNA]</scope>
    <source>
        <strain evidence="2 3">NM80_B27</strain>
    </source>
</reference>
<dbReference type="RefSeq" id="WP_136432321.1">
    <property type="nucleotide sequence ID" value="NZ_CAQMYJ010000004.1"/>
</dbReference>
<dbReference type="EMBL" id="SSTJ01000001">
    <property type="protein sequence ID" value="THG38778.1"/>
    <property type="molecule type" value="Genomic_DNA"/>
</dbReference>
<sequence>MPAIITHDLFAKDIYGTAFESIGGTRDEAEAFLLGNQGPDPLFFVGADARYLAWRDLGSALHRRQPAELLVAFKRAVPHLAPPARSTARAYVLGFACHYLLDRTVHPLVFGQERMLTSAGVEGLTPDDRSEVHAVIETDLDELALAAKRGETVASFNPARSILKGSDAMLSIVSRLYAEAVGNTLGASIPENLFRASVRADRIAQRVLYSPSGAKRRALGVLERAVRPHSMLAALSHRGGERTETPFANGNGEPWADPFTGQMRAESFWDLYETARSEALAALATMDDDEFGDEEAHRLAADLNFYGEPVIARITAVENVDGSPAAPAKSSRTDEDAPAC</sequence>
<accession>A0A4S4G7D1</accession>
<gene>
    <name evidence="2" type="ORF">E5986_00315</name>
</gene>
<protein>
    <submittedName>
        <fullName evidence="2">Peptidase</fullName>
    </submittedName>
</protein>
<evidence type="ECO:0000313" key="3">
    <source>
        <dbReference type="Proteomes" id="UP000308978"/>
    </source>
</evidence>
<evidence type="ECO:0000256" key="1">
    <source>
        <dbReference type="SAM" id="MobiDB-lite"/>
    </source>
</evidence>
<comment type="caution">
    <text evidence="2">The sequence shown here is derived from an EMBL/GenBank/DDBJ whole genome shotgun (WGS) entry which is preliminary data.</text>
</comment>
<feature type="compositionally biased region" description="Basic and acidic residues" evidence="1">
    <location>
        <begin position="331"/>
        <end position="340"/>
    </location>
</feature>
<dbReference type="AlphaFoldDB" id="A0A4S4G7D1"/>
<evidence type="ECO:0000313" key="2">
    <source>
        <dbReference type="EMBL" id="THG38778.1"/>
    </source>
</evidence>
<dbReference type="Proteomes" id="UP000308978">
    <property type="component" value="Unassembled WGS sequence"/>
</dbReference>
<feature type="region of interest" description="Disordered" evidence="1">
    <location>
        <begin position="321"/>
        <end position="340"/>
    </location>
</feature>
<proteinExistence type="predicted"/>
<organism evidence="2 3">
    <name type="scientific">Adlercreutzia caecimuris</name>
    <dbReference type="NCBI Taxonomy" id="671266"/>
    <lineage>
        <taxon>Bacteria</taxon>
        <taxon>Bacillati</taxon>
        <taxon>Actinomycetota</taxon>
        <taxon>Coriobacteriia</taxon>
        <taxon>Eggerthellales</taxon>
        <taxon>Eggerthellaceae</taxon>
        <taxon>Adlercreutzia</taxon>
    </lineage>
</organism>
<name>A0A4S4G7D1_9ACTN</name>